<dbReference type="EMBL" id="JANAKD010000235">
    <property type="protein sequence ID" value="KAJ3495928.1"/>
    <property type="molecule type" value="Genomic_DNA"/>
</dbReference>
<accession>A0ACC1R106</accession>
<keyword evidence="2" id="KW-1185">Reference proteome</keyword>
<sequence>MHASPSIMTGFDKLYDVIIAGAGPVGMMLASELSFAGASVLVIERDPSLDSDWKHIPREWFGVKREGFCFGGHYAGLELNAAQFDLNRWKYRLRGPVTRPAKSCIQEVTDILSERARSYGATILLGHAVTDIVLQDEHSVTVAAGEAGNTFRGRWLVGCDGGRSIIRKLAGIAFTGSDAKFTGYMARLTFESKVELDLGFHPAPGGMCMCFSDDCIALIDYDGASFDRNSEVTVEHFQAIADRVMGPGEIKVHALHYISTFTDRSKDAATYRKGRVLLAGDAAHIHSPLGAQGLNLGLGDAMNLGWKLAATVRQELMAAPLDTTLIDSYENERHPLAAWVLEWTRAQVTTLQPDLFGRAVLNLTQDLLSTDDGMNLVIGRVWGLAQRYVLGKGVYGHELVGASVPDFEFLDGSRMGDRLQNGRGWLVDFEDNSDLKHTVIGTEFSWKVNYLSMPAQDTRGLRAVLVRPDGVVAWLAEGESCDVESLKLSLHKWFSY</sequence>
<dbReference type="Proteomes" id="UP001148737">
    <property type="component" value="Unassembled WGS sequence"/>
</dbReference>
<name>A0ACC1R106_9HYPO</name>
<gene>
    <name evidence="1" type="ORF">NLG97_g3039</name>
</gene>
<organism evidence="1 2">
    <name type="scientific">Lecanicillium saksenae</name>
    <dbReference type="NCBI Taxonomy" id="468837"/>
    <lineage>
        <taxon>Eukaryota</taxon>
        <taxon>Fungi</taxon>
        <taxon>Dikarya</taxon>
        <taxon>Ascomycota</taxon>
        <taxon>Pezizomycotina</taxon>
        <taxon>Sordariomycetes</taxon>
        <taxon>Hypocreomycetidae</taxon>
        <taxon>Hypocreales</taxon>
        <taxon>Cordycipitaceae</taxon>
        <taxon>Lecanicillium</taxon>
    </lineage>
</organism>
<evidence type="ECO:0000313" key="1">
    <source>
        <dbReference type="EMBL" id="KAJ3495928.1"/>
    </source>
</evidence>
<proteinExistence type="predicted"/>
<protein>
    <submittedName>
        <fullName evidence="1">Uncharacterized protein</fullName>
    </submittedName>
</protein>
<reference evidence="1" key="1">
    <citation type="submission" date="2022-07" db="EMBL/GenBank/DDBJ databases">
        <title>Genome Sequence of Lecanicillium saksenae.</title>
        <authorList>
            <person name="Buettner E."/>
        </authorList>
    </citation>
    <scope>NUCLEOTIDE SEQUENCE</scope>
    <source>
        <strain evidence="1">VT-O1</strain>
    </source>
</reference>
<evidence type="ECO:0000313" key="2">
    <source>
        <dbReference type="Proteomes" id="UP001148737"/>
    </source>
</evidence>
<comment type="caution">
    <text evidence="1">The sequence shown here is derived from an EMBL/GenBank/DDBJ whole genome shotgun (WGS) entry which is preliminary data.</text>
</comment>